<dbReference type="EMBL" id="BGPR01118133">
    <property type="protein sequence ID" value="GBN11963.1"/>
    <property type="molecule type" value="Genomic_DNA"/>
</dbReference>
<reference evidence="1 2" key="1">
    <citation type="journal article" date="2019" name="Sci. Rep.">
        <title>Orb-weaving spider Araneus ventricosus genome elucidates the spidroin gene catalogue.</title>
        <authorList>
            <person name="Kono N."/>
            <person name="Nakamura H."/>
            <person name="Ohtoshi R."/>
            <person name="Moran D.A.P."/>
            <person name="Shinohara A."/>
            <person name="Yoshida Y."/>
            <person name="Fujiwara M."/>
            <person name="Mori M."/>
            <person name="Tomita M."/>
            <person name="Arakawa K."/>
        </authorList>
    </citation>
    <scope>NUCLEOTIDE SEQUENCE [LARGE SCALE GENOMIC DNA]</scope>
</reference>
<protein>
    <submittedName>
        <fullName evidence="1">Uncharacterized protein</fullName>
    </submittedName>
</protein>
<organism evidence="1 2">
    <name type="scientific">Araneus ventricosus</name>
    <name type="common">Orbweaver spider</name>
    <name type="synonym">Epeira ventricosa</name>
    <dbReference type="NCBI Taxonomy" id="182803"/>
    <lineage>
        <taxon>Eukaryota</taxon>
        <taxon>Metazoa</taxon>
        <taxon>Ecdysozoa</taxon>
        <taxon>Arthropoda</taxon>
        <taxon>Chelicerata</taxon>
        <taxon>Arachnida</taxon>
        <taxon>Araneae</taxon>
        <taxon>Araneomorphae</taxon>
        <taxon>Entelegynae</taxon>
        <taxon>Araneoidea</taxon>
        <taxon>Araneidae</taxon>
        <taxon>Araneus</taxon>
    </lineage>
</organism>
<dbReference type="Proteomes" id="UP000499080">
    <property type="component" value="Unassembled WGS sequence"/>
</dbReference>
<evidence type="ECO:0000313" key="1">
    <source>
        <dbReference type="EMBL" id="GBN11963.1"/>
    </source>
</evidence>
<sequence>MSSSWSHKDVVDWDCDEPDEIAYASHEEYSYQGGCCYFLVLSPVRLRTATPESNRVPREVLDYPQNIPDVLFRHPAKNLHSVSLNVMYRPLINSAILKSRYTTCSI</sequence>
<dbReference type="AlphaFoldDB" id="A0A4Y2LDF6"/>
<proteinExistence type="predicted"/>
<keyword evidence="2" id="KW-1185">Reference proteome</keyword>
<comment type="caution">
    <text evidence="1">The sequence shown here is derived from an EMBL/GenBank/DDBJ whole genome shotgun (WGS) entry which is preliminary data.</text>
</comment>
<accession>A0A4Y2LDF6</accession>
<gene>
    <name evidence="1" type="ORF">AVEN_242302_1</name>
</gene>
<evidence type="ECO:0000313" key="2">
    <source>
        <dbReference type="Proteomes" id="UP000499080"/>
    </source>
</evidence>
<name>A0A4Y2LDF6_ARAVE</name>